<evidence type="ECO:0000256" key="1">
    <source>
        <dbReference type="SAM" id="Phobius"/>
    </source>
</evidence>
<evidence type="ECO:0000313" key="2">
    <source>
        <dbReference type="EMBL" id="MCC2614877.1"/>
    </source>
</evidence>
<reference evidence="2 3" key="1">
    <citation type="submission" date="2021-10" db="EMBL/GenBank/DDBJ databases">
        <title>Draft genome of Aestuariibacter halophilus JC2043.</title>
        <authorList>
            <person name="Emsley S.A."/>
            <person name="Pfannmuller K.M."/>
            <person name="Ushijima B."/>
            <person name="Saw J.H."/>
            <person name="Videau P."/>
        </authorList>
    </citation>
    <scope>NUCLEOTIDE SEQUENCE [LARGE SCALE GENOMIC DNA]</scope>
    <source>
        <strain evidence="2 3">JC2043</strain>
    </source>
</reference>
<evidence type="ECO:0000313" key="3">
    <source>
        <dbReference type="Proteomes" id="UP001520878"/>
    </source>
</evidence>
<proteinExistence type="predicted"/>
<keyword evidence="1" id="KW-1133">Transmembrane helix</keyword>
<dbReference type="EMBL" id="JAJEWP010000001">
    <property type="protein sequence ID" value="MCC2614877.1"/>
    <property type="molecule type" value="Genomic_DNA"/>
</dbReference>
<keyword evidence="1" id="KW-0812">Transmembrane</keyword>
<accession>A0ABS8G2R5</accession>
<organism evidence="2 3">
    <name type="scientific">Fluctibacter halophilus</name>
    <dbReference type="NCBI Taxonomy" id="226011"/>
    <lineage>
        <taxon>Bacteria</taxon>
        <taxon>Pseudomonadati</taxon>
        <taxon>Pseudomonadota</taxon>
        <taxon>Gammaproteobacteria</taxon>
        <taxon>Alteromonadales</taxon>
        <taxon>Alteromonadaceae</taxon>
        <taxon>Fluctibacter</taxon>
    </lineage>
</organism>
<keyword evidence="1" id="KW-0472">Membrane</keyword>
<dbReference type="RefSeq" id="WP_229156793.1">
    <property type="nucleotide sequence ID" value="NZ_JAJEWP010000001.1"/>
</dbReference>
<evidence type="ECO:0008006" key="4">
    <source>
        <dbReference type="Google" id="ProtNLM"/>
    </source>
</evidence>
<sequence>MSQAQDTASITPWHAFKRGLTNPSGLALSVTLAIPLGLLLWVMLWVNEAWFASDNHRWFADSAFDDATFVSARALTLGYSDPNRDKVIIVGASATRVAMRPEMIRQRVGDSAEIYPMATGRQTFWESQHLLSRLPQGSQGIVFVGLGPSRLTQPLDSLQDILNSPRVAFRSETFDNTLLAHGFTPRQPHTNYALDNASFLLARVPALLRNLVMGPPTYSAGYLDGPAAKKRAYDRIAKRVAARWDDYDANHRHNLDALSDLIAFIRARSDMQIVLLEHPMNPAFEQEYLPAALRQKHQQLLTDFAQEHQVQYWQPASTLDFSTDAFYDWAHLRDREAANQYTRKVMQLALAEGLWENNNE</sequence>
<feature type="transmembrane region" description="Helical" evidence="1">
    <location>
        <begin position="26"/>
        <end position="46"/>
    </location>
</feature>
<name>A0ABS8G2R5_9ALTE</name>
<gene>
    <name evidence="2" type="ORF">LJ739_01320</name>
</gene>
<protein>
    <recommendedName>
        <fullName evidence="4">SGNH hydrolase-type esterase domain-containing protein</fullName>
    </recommendedName>
</protein>
<comment type="caution">
    <text evidence="2">The sequence shown here is derived from an EMBL/GenBank/DDBJ whole genome shotgun (WGS) entry which is preliminary data.</text>
</comment>
<keyword evidence="3" id="KW-1185">Reference proteome</keyword>
<dbReference type="Proteomes" id="UP001520878">
    <property type="component" value="Unassembled WGS sequence"/>
</dbReference>